<evidence type="ECO:0000256" key="4">
    <source>
        <dbReference type="ARBA" id="ARBA00022960"/>
    </source>
</evidence>
<evidence type="ECO:0000313" key="13">
    <source>
        <dbReference type="Proteomes" id="UP000317944"/>
    </source>
</evidence>
<accession>A0A544UG90</accession>
<keyword evidence="5" id="KW-0573">Peptidoglycan synthesis</keyword>
<evidence type="ECO:0000256" key="1">
    <source>
        <dbReference type="ARBA" id="ARBA00004496"/>
    </source>
</evidence>
<dbReference type="PANTHER" id="PTHR36174:SF1">
    <property type="entry name" value="LIPID II:GLYCINE GLYCYLTRANSFERASE"/>
    <property type="match status" value="1"/>
</dbReference>
<evidence type="ECO:0000256" key="9">
    <source>
        <dbReference type="ARBA" id="ARBA00040679"/>
    </source>
</evidence>
<dbReference type="GO" id="GO:0005737">
    <property type="term" value="C:cytoplasm"/>
    <property type="evidence" value="ECO:0007669"/>
    <property type="project" value="UniProtKB-SubCell"/>
</dbReference>
<evidence type="ECO:0000313" key="12">
    <source>
        <dbReference type="EMBL" id="TQR31705.1"/>
    </source>
</evidence>
<keyword evidence="3" id="KW-0808">Transferase</keyword>
<dbReference type="AlphaFoldDB" id="A0A544UG90"/>
<evidence type="ECO:0000256" key="8">
    <source>
        <dbReference type="ARBA" id="ARBA00039074"/>
    </source>
</evidence>
<dbReference type="InterPro" id="IPR016181">
    <property type="entry name" value="Acyl_CoA_acyltransferase"/>
</dbReference>
<dbReference type="SUPFAM" id="SSF55729">
    <property type="entry name" value="Acyl-CoA N-acyltransferases (Nat)"/>
    <property type="match status" value="1"/>
</dbReference>
<dbReference type="PROSITE" id="PS51191">
    <property type="entry name" value="FEMABX"/>
    <property type="match status" value="1"/>
</dbReference>
<evidence type="ECO:0000256" key="11">
    <source>
        <dbReference type="ARBA" id="ARBA00048654"/>
    </source>
</evidence>
<comment type="catalytic activity">
    <reaction evidence="11">
        <text>beta-D-GlcNAc-(1-&gt;4)-Mur2Ac(oyl-L-Ala-D-isoglutaminyl-L-Lys-D-Ala-D-Ala)-di-trans,octa-cis-undecaprenyl diphosphate + glycyl-tRNA(Gly) = beta-D-GlcNAc-(1-&gt;4)-Mur2Ac(oyl-L-Ala-D-isoglutaminyl-L-Lys-(N(6)-Gly)-D-Ala-D-Ala)-di-trans,octa-cis-undecaprenyl diphosphate + tRNA(Gly) + H(+)</text>
        <dbReference type="Rhea" id="RHEA:30435"/>
        <dbReference type="Rhea" id="RHEA-COMP:9664"/>
        <dbReference type="Rhea" id="RHEA-COMP:9683"/>
        <dbReference type="ChEBI" id="CHEBI:15378"/>
        <dbReference type="ChEBI" id="CHEBI:62233"/>
        <dbReference type="ChEBI" id="CHEBI:62234"/>
        <dbReference type="ChEBI" id="CHEBI:78442"/>
        <dbReference type="ChEBI" id="CHEBI:78522"/>
        <dbReference type="EC" id="2.3.2.16"/>
    </reaction>
</comment>
<comment type="caution">
    <text evidence="12">The sequence shown here is derived from an EMBL/GenBank/DDBJ whole genome shotgun (WGS) entry which is preliminary data.</text>
</comment>
<organism evidence="12 13">
    <name type="scientific">Lysinibacillus sphaericus</name>
    <name type="common">Bacillus sphaericus</name>
    <dbReference type="NCBI Taxonomy" id="1421"/>
    <lineage>
        <taxon>Bacteria</taxon>
        <taxon>Bacillati</taxon>
        <taxon>Bacillota</taxon>
        <taxon>Bacilli</taxon>
        <taxon>Bacillales</taxon>
        <taxon>Bacillaceae</taxon>
        <taxon>Lysinibacillus</taxon>
    </lineage>
</organism>
<dbReference type="PANTHER" id="PTHR36174">
    <property type="entry name" value="LIPID II:GLYCINE GLYCYLTRANSFERASE"/>
    <property type="match status" value="1"/>
</dbReference>
<gene>
    <name evidence="12" type="ORF">C7Y47_13875</name>
</gene>
<dbReference type="OrthoDB" id="5622654at2"/>
<comment type="similarity">
    <text evidence="2">Belongs to the FemABX family.</text>
</comment>
<dbReference type="Proteomes" id="UP000317944">
    <property type="component" value="Unassembled WGS sequence"/>
</dbReference>
<dbReference type="Gene3D" id="3.40.630.30">
    <property type="match status" value="1"/>
</dbReference>
<evidence type="ECO:0000256" key="6">
    <source>
        <dbReference type="ARBA" id="ARBA00023315"/>
    </source>
</evidence>
<sequence>MFVEMEHIYFAEKCKDLQERKKLVCYTQTKLPEQKLEGHTTLQIILQQDEDVLLADLSKMNRYMLRRARKEPYEVIVKENPTDIELKEFQQFYNAFAKMKQTNRVRKFHMQTMKLLREQGALIYTKLQNDKGEALCYRIYIVDGDMVLNLYTGTAAWIQNRPDLKQQIRFANRYLLWENIMMFRSRGYARYDFGALTNKEEIKEFKLGFGGQEVDVYFGYLTDSIVGKLLLKLRELKFKVMQ</sequence>
<protein>
    <recommendedName>
        <fullName evidence="9">Lipid II:glycine glycyltransferase</fullName>
        <ecNumber evidence="8">2.3.2.16</ecNumber>
    </recommendedName>
    <alternativeName>
        <fullName evidence="10">Factor essential for expression of methicillin resistance X</fullName>
    </alternativeName>
</protein>
<evidence type="ECO:0000256" key="5">
    <source>
        <dbReference type="ARBA" id="ARBA00022984"/>
    </source>
</evidence>
<dbReference type="GO" id="GO:0071555">
    <property type="term" value="P:cell wall organization"/>
    <property type="evidence" value="ECO:0007669"/>
    <property type="project" value="UniProtKB-KW"/>
</dbReference>
<evidence type="ECO:0000256" key="10">
    <source>
        <dbReference type="ARBA" id="ARBA00042933"/>
    </source>
</evidence>
<evidence type="ECO:0000256" key="7">
    <source>
        <dbReference type="ARBA" id="ARBA00023316"/>
    </source>
</evidence>
<dbReference type="InterPro" id="IPR050644">
    <property type="entry name" value="PG_Glycine_Bridge_Synth"/>
</dbReference>
<proteinExistence type="inferred from homology"/>
<reference evidence="12 13" key="1">
    <citation type="submission" date="2018-03" db="EMBL/GenBank/DDBJ databases">
        <title>Aerobic endospore-forming bacteria genome sequencing and assembly.</title>
        <authorList>
            <person name="Cavalcante D.A."/>
            <person name="Driks A."/>
            <person name="Putonti C."/>
            <person name="De-Souza M.T."/>
        </authorList>
    </citation>
    <scope>NUCLEOTIDE SEQUENCE [LARGE SCALE GENOMIC DNA]</scope>
    <source>
        <strain evidence="12 13">SDF0037</strain>
    </source>
</reference>
<dbReference type="EC" id="2.3.2.16" evidence="8"/>
<keyword evidence="6" id="KW-0012">Acyltransferase</keyword>
<dbReference type="GO" id="GO:0016755">
    <property type="term" value="F:aminoacyltransferase activity"/>
    <property type="evidence" value="ECO:0007669"/>
    <property type="project" value="InterPro"/>
</dbReference>
<comment type="subcellular location">
    <subcellularLocation>
        <location evidence="1">Cytoplasm</location>
    </subcellularLocation>
</comment>
<name>A0A544UG90_LYSSH</name>
<dbReference type="GO" id="GO:0009252">
    <property type="term" value="P:peptidoglycan biosynthetic process"/>
    <property type="evidence" value="ECO:0007669"/>
    <property type="project" value="UniProtKB-KW"/>
</dbReference>
<keyword evidence="7" id="KW-0961">Cell wall biogenesis/degradation</keyword>
<keyword evidence="4" id="KW-0133">Cell shape</keyword>
<evidence type="ECO:0000256" key="2">
    <source>
        <dbReference type="ARBA" id="ARBA00009943"/>
    </source>
</evidence>
<evidence type="ECO:0000256" key="3">
    <source>
        <dbReference type="ARBA" id="ARBA00022679"/>
    </source>
</evidence>
<dbReference type="GO" id="GO:0008360">
    <property type="term" value="P:regulation of cell shape"/>
    <property type="evidence" value="ECO:0007669"/>
    <property type="project" value="UniProtKB-KW"/>
</dbReference>
<dbReference type="EMBL" id="SADV01000010">
    <property type="protein sequence ID" value="TQR31705.1"/>
    <property type="molecule type" value="Genomic_DNA"/>
</dbReference>
<dbReference type="InterPro" id="IPR003447">
    <property type="entry name" value="FEMABX"/>
</dbReference>